<dbReference type="InterPro" id="IPR036388">
    <property type="entry name" value="WH-like_DNA-bd_sf"/>
</dbReference>
<keyword evidence="7" id="KW-1185">Reference proteome</keyword>
<gene>
    <name evidence="6" type="ORF">K9S39_20740</name>
</gene>
<dbReference type="InterPro" id="IPR019888">
    <property type="entry name" value="Tscrpt_reg_AsnC-like"/>
</dbReference>
<dbReference type="Pfam" id="PF13404">
    <property type="entry name" value="HTH_AsnC-type"/>
    <property type="match status" value="2"/>
</dbReference>
<dbReference type="Pfam" id="PF01037">
    <property type="entry name" value="AsnC_trans_reg"/>
    <property type="match status" value="1"/>
</dbReference>
<feature type="domain" description="HTH asnC-type" evidence="5">
    <location>
        <begin position="163"/>
        <end position="223"/>
    </location>
</feature>
<evidence type="ECO:0000256" key="4">
    <source>
        <dbReference type="SAM" id="MobiDB-lite"/>
    </source>
</evidence>
<dbReference type="InterPro" id="IPR011008">
    <property type="entry name" value="Dimeric_a/b-barrel"/>
</dbReference>
<name>A0ABY4MNF2_9ACTN</name>
<dbReference type="SUPFAM" id="SSF54909">
    <property type="entry name" value="Dimeric alpha+beta barrel"/>
    <property type="match status" value="2"/>
</dbReference>
<dbReference type="SMART" id="SM00344">
    <property type="entry name" value="HTH_ASNC"/>
    <property type="match status" value="1"/>
</dbReference>
<evidence type="ECO:0000313" key="7">
    <source>
        <dbReference type="Proteomes" id="UP000830115"/>
    </source>
</evidence>
<dbReference type="PANTHER" id="PTHR30154">
    <property type="entry name" value="LEUCINE-RESPONSIVE REGULATORY PROTEIN"/>
    <property type="match status" value="1"/>
</dbReference>
<dbReference type="InterPro" id="IPR019887">
    <property type="entry name" value="Tscrpt_reg_AsnC/Lrp_C"/>
</dbReference>
<dbReference type="Gene3D" id="1.10.10.10">
    <property type="entry name" value="Winged helix-like DNA-binding domain superfamily/Winged helix DNA-binding domain"/>
    <property type="match status" value="2"/>
</dbReference>
<dbReference type="InterPro" id="IPR000485">
    <property type="entry name" value="AsnC-type_HTH_dom"/>
</dbReference>
<accession>A0ABY4MNF2</accession>
<dbReference type="PROSITE" id="PS50956">
    <property type="entry name" value="HTH_ASNC_2"/>
    <property type="match status" value="1"/>
</dbReference>
<organism evidence="6 7">
    <name type="scientific">Streptomyces halobius</name>
    <dbReference type="NCBI Taxonomy" id="2879846"/>
    <lineage>
        <taxon>Bacteria</taxon>
        <taxon>Bacillati</taxon>
        <taxon>Actinomycetota</taxon>
        <taxon>Actinomycetes</taxon>
        <taxon>Kitasatosporales</taxon>
        <taxon>Streptomycetaceae</taxon>
        <taxon>Streptomyces</taxon>
    </lineage>
</organism>
<evidence type="ECO:0000313" key="6">
    <source>
        <dbReference type="EMBL" id="UQA97846.1"/>
    </source>
</evidence>
<keyword evidence="2" id="KW-0238">DNA-binding</keyword>
<sequence length="319" mass="34280">MDGRAPFSRIAAVLGVSDQTVARRYRRLRSSGAVRVLGLPHAQRMGHVQWIVRIQCTPDAAGTLATALAKRQDTSWVSLTAGGTEIVCVTRARTPAEHDALLLQKLPRTPRVVSVTAHCLMHTFFGGPTGWHGRSQSLSPHQVAELRDHRPQPPDGDATVPPPDERDERLMAALATDGRTGYPELAAVTGCSESAVKRRLDALRRRDMLFFDVEIDPRLLGYGTEAMLWLSVPPCALVSVAEALADHPEVAFAAATTGPTNLVATVVCHDVRALYAYLTTQVGALRAVRATETVPLLRSVKRVGTVTGAPPSGPARSSS</sequence>
<dbReference type="PANTHER" id="PTHR30154:SF34">
    <property type="entry name" value="TRANSCRIPTIONAL REGULATOR AZLB"/>
    <property type="match status" value="1"/>
</dbReference>
<evidence type="ECO:0000259" key="5">
    <source>
        <dbReference type="PROSITE" id="PS50956"/>
    </source>
</evidence>
<evidence type="ECO:0000256" key="1">
    <source>
        <dbReference type="ARBA" id="ARBA00023015"/>
    </source>
</evidence>
<evidence type="ECO:0000256" key="3">
    <source>
        <dbReference type="ARBA" id="ARBA00023163"/>
    </source>
</evidence>
<dbReference type="Proteomes" id="UP000830115">
    <property type="component" value="Chromosome"/>
</dbReference>
<keyword evidence="1" id="KW-0805">Transcription regulation</keyword>
<protein>
    <submittedName>
        <fullName evidence="6">Lrp/AsnC family transcriptional regulator</fullName>
    </submittedName>
</protein>
<keyword evidence="3" id="KW-0804">Transcription</keyword>
<proteinExistence type="predicted"/>
<dbReference type="InterPro" id="IPR036390">
    <property type="entry name" value="WH_DNA-bd_sf"/>
</dbReference>
<reference evidence="6" key="1">
    <citation type="submission" date="2021-10" db="EMBL/GenBank/DDBJ databases">
        <title>Streptomyces nigrumlapis sp.nov.,an antimicrobial producing actinobacterium isolated from Black Gobi rocks.</title>
        <authorList>
            <person name="Wen Y."/>
            <person name="Zhang W."/>
            <person name="Liu X.G."/>
        </authorList>
    </citation>
    <scope>NUCLEOTIDE SEQUENCE</scope>
    <source>
        <strain evidence="6">ST13-2-2</strain>
    </source>
</reference>
<feature type="region of interest" description="Disordered" evidence="4">
    <location>
        <begin position="131"/>
        <end position="165"/>
    </location>
</feature>
<dbReference type="SUPFAM" id="SSF46785">
    <property type="entry name" value="Winged helix' DNA-binding domain"/>
    <property type="match status" value="1"/>
</dbReference>
<dbReference type="Gene3D" id="3.30.70.920">
    <property type="match status" value="2"/>
</dbReference>
<evidence type="ECO:0000256" key="2">
    <source>
        <dbReference type="ARBA" id="ARBA00023125"/>
    </source>
</evidence>
<dbReference type="EMBL" id="CP086322">
    <property type="protein sequence ID" value="UQA97846.1"/>
    <property type="molecule type" value="Genomic_DNA"/>
</dbReference>